<dbReference type="Gene3D" id="3.10.129.10">
    <property type="entry name" value="Hotdog Thioesterase"/>
    <property type="match status" value="1"/>
</dbReference>
<dbReference type="InterPro" id="IPR029069">
    <property type="entry name" value="HotDog_dom_sf"/>
</dbReference>
<sequence length="248" mass="28280">MRDFKQVLMENGYSRQEELVFWDCDRNKRVRVAALLSKAAAFAGYDYDARGLTHETLYAMREAFLLSRLALRIHDCPRAGEVLTITTWENGARGAHVQRVYEMEDQEGRLRVSIKSDWILIDPVTRKILRPSAFTAKPIGTCPKEIDCPEPHKIALPREGTEDLGTRIVRWSDLDGNGHLYSGNYGDIVWDALPEDLRDQVPREFQINYSKEATLGEELRLVGVREGETYRMEGLGPEAPCFTALCVF</sequence>
<dbReference type="InterPro" id="IPR002864">
    <property type="entry name" value="Acyl-ACP_thioesterase_NHD"/>
</dbReference>
<dbReference type="GO" id="GO:0006633">
    <property type="term" value="P:fatty acid biosynthetic process"/>
    <property type="evidence" value="ECO:0007669"/>
    <property type="project" value="InterPro"/>
</dbReference>
<organism evidence="3 4">
    <name type="scientific">Pusillibacter faecalis</name>
    <dbReference type="NCBI Taxonomy" id="2714358"/>
    <lineage>
        <taxon>Bacteria</taxon>
        <taxon>Bacillati</taxon>
        <taxon>Bacillota</taxon>
        <taxon>Clostridia</taxon>
        <taxon>Eubacteriales</taxon>
        <taxon>Oscillospiraceae</taxon>
        <taxon>Pusillibacter</taxon>
    </lineage>
</organism>
<dbReference type="Pfam" id="PF01643">
    <property type="entry name" value="Acyl-ACP_TE"/>
    <property type="match status" value="1"/>
</dbReference>
<protein>
    <submittedName>
        <fullName evidence="3">Acyl-ACP thioesterase</fullName>
    </submittedName>
</protein>
<name>A0A810QBG6_9FIRM</name>
<feature type="domain" description="Acyl-ACP thioesterase-like C-terminal" evidence="2">
    <location>
        <begin position="169"/>
        <end position="222"/>
    </location>
</feature>
<evidence type="ECO:0000259" key="2">
    <source>
        <dbReference type="Pfam" id="PF20791"/>
    </source>
</evidence>
<dbReference type="GO" id="GO:0016790">
    <property type="term" value="F:thiolester hydrolase activity"/>
    <property type="evidence" value="ECO:0007669"/>
    <property type="project" value="InterPro"/>
</dbReference>
<dbReference type="RefSeq" id="WP_213542755.1">
    <property type="nucleotide sequence ID" value="NZ_AP023420.1"/>
</dbReference>
<accession>A0A810QBG6</accession>
<dbReference type="AlphaFoldDB" id="A0A810QBG6"/>
<keyword evidence="4" id="KW-1185">Reference proteome</keyword>
<evidence type="ECO:0000259" key="1">
    <source>
        <dbReference type="Pfam" id="PF01643"/>
    </source>
</evidence>
<feature type="domain" description="Acyl-ACP thioesterase N-terminal hotdog" evidence="1">
    <location>
        <begin position="13"/>
        <end position="130"/>
    </location>
</feature>
<proteinExistence type="predicted"/>
<dbReference type="KEGG" id="pfaa:MM59RIKEN_08510"/>
<dbReference type="InterPro" id="IPR049427">
    <property type="entry name" value="Acyl-ACP_TE_C"/>
</dbReference>
<dbReference type="EMBL" id="AP023420">
    <property type="protein sequence ID" value="BCK83532.1"/>
    <property type="molecule type" value="Genomic_DNA"/>
</dbReference>
<dbReference type="Proteomes" id="UP000679848">
    <property type="component" value="Chromosome"/>
</dbReference>
<dbReference type="SUPFAM" id="SSF54637">
    <property type="entry name" value="Thioesterase/thiol ester dehydrase-isomerase"/>
    <property type="match status" value="2"/>
</dbReference>
<gene>
    <name evidence="3" type="ORF">MM59RIKEN_08510</name>
</gene>
<dbReference type="Pfam" id="PF20791">
    <property type="entry name" value="Acyl-ACP_TE_C"/>
    <property type="match status" value="1"/>
</dbReference>
<evidence type="ECO:0000313" key="3">
    <source>
        <dbReference type="EMBL" id="BCK83532.1"/>
    </source>
</evidence>
<reference evidence="3" key="1">
    <citation type="submission" date="2020-09" db="EMBL/GenBank/DDBJ databases">
        <title>New species isolated from human feces.</title>
        <authorList>
            <person name="Kitahara M."/>
            <person name="Shigeno Y."/>
            <person name="Shime M."/>
            <person name="Matsumoto Y."/>
            <person name="Nakamura S."/>
            <person name="Motooka D."/>
            <person name="Fukuoka S."/>
            <person name="Nishikawa H."/>
            <person name="Benno Y."/>
        </authorList>
    </citation>
    <scope>NUCLEOTIDE SEQUENCE</scope>
    <source>
        <strain evidence="3">MM59</strain>
    </source>
</reference>
<evidence type="ECO:0000313" key="4">
    <source>
        <dbReference type="Proteomes" id="UP000679848"/>
    </source>
</evidence>